<dbReference type="EMBL" id="CAJNOM010000082">
    <property type="protein sequence ID" value="CAF1007149.1"/>
    <property type="molecule type" value="Genomic_DNA"/>
</dbReference>
<evidence type="ECO:0000313" key="2">
    <source>
        <dbReference type="EMBL" id="CAF0958538.1"/>
    </source>
</evidence>
<sequence length="435" mass="49130">MKTSNLIVVVLIFASISRIDAFVNPFQCLLSPNIFQCLVNPNIFQCLVNPCLQQTCSSLTPACISNFCGGCYFSILEENDSSNPDNLGQIKETAPANSKDYGRFKKPLPTVDFSWVSPALCNFVTEKNWHFISISTPQYFIVSTIINLNYIANAFVYVYDITNGELYNYTTNSILAVDIKERTKSSISGCTFFYRSLSEYIRHCYNQQENRYEISVNVTTNNNIQVSFAFQINYSSVSDQSLVLLYPFKPTQPAYTHHLATQPTQGTMKIGNILPESSFTGLGTTDWTLAYQKRVTRWKWASFSVQAQDITNGGYVTIGINLSNDLYDDKNNISMENAVWINGQVYTIDHFVNIQTPTEQFLLTQPWQIITVEDNPKIDLQFQPLGSHQQHDNLVVVNIQFVQAFGLFSGTIQMLGNTYTISNGSGVVESNYAKW</sequence>
<dbReference type="EMBL" id="CAJNOI010000055">
    <property type="protein sequence ID" value="CAF0958538.1"/>
    <property type="molecule type" value="Genomic_DNA"/>
</dbReference>
<proteinExistence type="predicted"/>
<comment type="caution">
    <text evidence="2">The sequence shown here is derived from an EMBL/GenBank/DDBJ whole genome shotgun (WGS) entry which is preliminary data.</text>
</comment>
<dbReference type="Pfam" id="PF10974">
    <property type="entry name" value="DUF2804"/>
    <property type="match status" value="1"/>
</dbReference>
<evidence type="ECO:0000313" key="4">
    <source>
        <dbReference type="Proteomes" id="UP000663832"/>
    </source>
</evidence>
<reference evidence="2" key="1">
    <citation type="submission" date="2021-02" db="EMBL/GenBank/DDBJ databases">
        <authorList>
            <person name="Nowell W R."/>
        </authorList>
    </citation>
    <scope>NUCLEOTIDE SEQUENCE</scope>
</reference>
<keyword evidence="1" id="KW-0732">Signal</keyword>
<accession>A0A814DKZ1</accession>
<name>A0A814DKZ1_9BILA</name>
<keyword evidence="4" id="KW-1185">Reference proteome</keyword>
<dbReference type="AlphaFoldDB" id="A0A814DKZ1"/>
<dbReference type="OrthoDB" id="4763727at2759"/>
<feature type="signal peptide" evidence="1">
    <location>
        <begin position="1"/>
        <end position="21"/>
    </location>
</feature>
<dbReference type="PANTHER" id="PTHR35868">
    <property type="entry name" value="DUF2804 DOMAIN-CONTAINING PROTEIN-RELATED"/>
    <property type="match status" value="1"/>
</dbReference>
<evidence type="ECO:0000313" key="5">
    <source>
        <dbReference type="Proteomes" id="UP000663877"/>
    </source>
</evidence>
<dbReference type="InterPro" id="IPR021243">
    <property type="entry name" value="DUF2804"/>
</dbReference>
<protein>
    <submittedName>
        <fullName evidence="2">Uncharacterized protein</fullName>
    </submittedName>
</protein>
<dbReference type="Proteomes" id="UP000663877">
    <property type="component" value="Unassembled WGS sequence"/>
</dbReference>
<organism evidence="2 5">
    <name type="scientific">Adineta steineri</name>
    <dbReference type="NCBI Taxonomy" id="433720"/>
    <lineage>
        <taxon>Eukaryota</taxon>
        <taxon>Metazoa</taxon>
        <taxon>Spiralia</taxon>
        <taxon>Gnathifera</taxon>
        <taxon>Rotifera</taxon>
        <taxon>Eurotatoria</taxon>
        <taxon>Bdelloidea</taxon>
        <taxon>Adinetida</taxon>
        <taxon>Adinetidae</taxon>
        <taxon>Adineta</taxon>
    </lineage>
</organism>
<gene>
    <name evidence="2" type="ORF">BJG266_LOCUS13617</name>
    <name evidence="3" type="ORF">QVE165_LOCUS15262</name>
</gene>
<dbReference type="PANTHER" id="PTHR35868:SF4">
    <property type="entry name" value="DUF2804 DOMAIN-CONTAINING PROTEIN"/>
    <property type="match status" value="1"/>
</dbReference>
<evidence type="ECO:0000313" key="3">
    <source>
        <dbReference type="EMBL" id="CAF1007149.1"/>
    </source>
</evidence>
<evidence type="ECO:0000256" key="1">
    <source>
        <dbReference type="SAM" id="SignalP"/>
    </source>
</evidence>
<dbReference type="Proteomes" id="UP000663832">
    <property type="component" value="Unassembled WGS sequence"/>
</dbReference>
<feature type="chain" id="PRO_5036224185" evidence="1">
    <location>
        <begin position="22"/>
        <end position="435"/>
    </location>
</feature>